<feature type="compositionally biased region" description="Polar residues" evidence="1">
    <location>
        <begin position="11"/>
        <end position="21"/>
    </location>
</feature>
<comment type="caution">
    <text evidence="2">The sequence shown here is derived from an EMBL/GenBank/DDBJ whole genome shotgun (WGS) entry which is preliminary data.</text>
</comment>
<keyword evidence="3" id="KW-1185">Reference proteome</keyword>
<evidence type="ECO:0000313" key="2">
    <source>
        <dbReference type="EMBL" id="TKR63107.1"/>
    </source>
</evidence>
<evidence type="ECO:0000313" key="3">
    <source>
        <dbReference type="Proteomes" id="UP000298663"/>
    </source>
</evidence>
<organism evidence="2 3">
    <name type="scientific">Steinernema carpocapsae</name>
    <name type="common">Entomopathogenic nematode</name>
    <dbReference type="NCBI Taxonomy" id="34508"/>
    <lineage>
        <taxon>Eukaryota</taxon>
        <taxon>Metazoa</taxon>
        <taxon>Ecdysozoa</taxon>
        <taxon>Nematoda</taxon>
        <taxon>Chromadorea</taxon>
        <taxon>Rhabditida</taxon>
        <taxon>Tylenchina</taxon>
        <taxon>Panagrolaimomorpha</taxon>
        <taxon>Strongyloidoidea</taxon>
        <taxon>Steinernematidae</taxon>
        <taxon>Steinernema</taxon>
    </lineage>
</organism>
<dbReference type="EMBL" id="AZBU02000010">
    <property type="protein sequence ID" value="TKR63107.1"/>
    <property type="molecule type" value="Genomic_DNA"/>
</dbReference>
<gene>
    <name evidence="2" type="ORF">L596_026982</name>
</gene>
<feature type="region of interest" description="Disordered" evidence="1">
    <location>
        <begin position="1"/>
        <end position="87"/>
    </location>
</feature>
<dbReference type="Proteomes" id="UP000298663">
    <property type="component" value="Unassembled WGS sequence"/>
</dbReference>
<proteinExistence type="predicted"/>
<sequence length="87" mass="10207">MRWILLPALTPTPSTRASRISASRDPRPESVPLTNFFRPPPNHRESRPWGRRKWSFGSSGRPRRSSQRPSPHRGFSPRHPRNSTRWK</sequence>
<accession>A0A4U5M316</accession>
<dbReference type="AlphaFoldDB" id="A0A4U5M316"/>
<name>A0A4U5M316_STECR</name>
<reference evidence="2 3" key="2">
    <citation type="journal article" date="2019" name="G3 (Bethesda)">
        <title>Hybrid Assembly of the Genome of the Entomopathogenic Nematode Steinernema carpocapsae Identifies the X-Chromosome.</title>
        <authorList>
            <person name="Serra L."/>
            <person name="Macchietto M."/>
            <person name="Macias-Munoz A."/>
            <person name="McGill C.J."/>
            <person name="Rodriguez I.M."/>
            <person name="Rodriguez B."/>
            <person name="Murad R."/>
            <person name="Mortazavi A."/>
        </authorList>
    </citation>
    <scope>NUCLEOTIDE SEQUENCE [LARGE SCALE GENOMIC DNA]</scope>
    <source>
        <strain evidence="2 3">ALL</strain>
    </source>
</reference>
<evidence type="ECO:0000256" key="1">
    <source>
        <dbReference type="SAM" id="MobiDB-lite"/>
    </source>
</evidence>
<protein>
    <submittedName>
        <fullName evidence="2">Uncharacterized protein</fullName>
    </submittedName>
</protein>
<feature type="compositionally biased region" description="Basic residues" evidence="1">
    <location>
        <begin position="75"/>
        <end position="87"/>
    </location>
</feature>
<reference evidence="2 3" key="1">
    <citation type="journal article" date="2015" name="Genome Biol.">
        <title>Comparative genomics of Steinernema reveals deeply conserved gene regulatory networks.</title>
        <authorList>
            <person name="Dillman A.R."/>
            <person name="Macchietto M."/>
            <person name="Porter C.F."/>
            <person name="Rogers A."/>
            <person name="Williams B."/>
            <person name="Antoshechkin I."/>
            <person name="Lee M.M."/>
            <person name="Goodwin Z."/>
            <person name="Lu X."/>
            <person name="Lewis E.E."/>
            <person name="Goodrich-Blair H."/>
            <person name="Stock S.P."/>
            <person name="Adams B.J."/>
            <person name="Sternberg P.W."/>
            <person name="Mortazavi A."/>
        </authorList>
    </citation>
    <scope>NUCLEOTIDE SEQUENCE [LARGE SCALE GENOMIC DNA]</scope>
    <source>
        <strain evidence="2 3">ALL</strain>
    </source>
</reference>